<name>A0A835RFM6_VANPL</name>
<dbReference type="FunFam" id="1.10.110.10:FF:000001">
    <property type="entry name" value="Bifunctional inhibitor/lipid-transfer protein/seed storage 2S albumin superfamily protein"/>
    <property type="match status" value="1"/>
</dbReference>
<evidence type="ECO:0000256" key="8">
    <source>
        <dbReference type="SAM" id="Phobius"/>
    </source>
</evidence>
<evidence type="ECO:0000256" key="3">
    <source>
        <dbReference type="ARBA" id="ARBA00022622"/>
    </source>
</evidence>
<comment type="subcellular location">
    <subcellularLocation>
        <location evidence="1">Cell membrane</location>
        <topology evidence="1">Lipid-anchor</topology>
        <topology evidence="1">GPI-anchor</topology>
    </subcellularLocation>
</comment>
<keyword evidence="3" id="KW-0336">GPI-anchor</keyword>
<dbReference type="GO" id="GO:0008289">
    <property type="term" value="F:lipid binding"/>
    <property type="evidence" value="ECO:0007669"/>
    <property type="project" value="InterPro"/>
</dbReference>
<dbReference type="InterPro" id="IPR036312">
    <property type="entry name" value="Bifun_inhib/LTP/seed_sf"/>
</dbReference>
<dbReference type="SUPFAM" id="SSF47699">
    <property type="entry name" value="Bifunctional inhibitor/lipid-transfer protein/seed storage 2S albumin"/>
    <property type="match status" value="1"/>
</dbReference>
<evidence type="ECO:0000313" key="11">
    <source>
        <dbReference type="Proteomes" id="UP000636800"/>
    </source>
</evidence>
<dbReference type="InterPro" id="IPR043325">
    <property type="entry name" value="LTSS"/>
</dbReference>
<keyword evidence="6" id="KW-0325">Glycoprotein</keyword>
<comment type="caution">
    <text evidence="10">The sequence shown here is derived from an EMBL/GenBank/DDBJ whole genome shotgun (WGS) entry which is preliminary data.</text>
</comment>
<evidence type="ECO:0000256" key="7">
    <source>
        <dbReference type="ARBA" id="ARBA00023288"/>
    </source>
</evidence>
<dbReference type="AlphaFoldDB" id="A0A835RFM6"/>
<dbReference type="CDD" id="cd00010">
    <property type="entry name" value="AAI_LTSS"/>
    <property type="match status" value="1"/>
</dbReference>
<dbReference type="OrthoDB" id="10252171at2759"/>
<dbReference type="GO" id="GO:0098552">
    <property type="term" value="C:side of membrane"/>
    <property type="evidence" value="ECO:0007669"/>
    <property type="project" value="UniProtKB-KW"/>
</dbReference>
<dbReference type="SMART" id="SM00499">
    <property type="entry name" value="AAI"/>
    <property type="match status" value="1"/>
</dbReference>
<dbReference type="GO" id="GO:0005886">
    <property type="term" value="C:plasma membrane"/>
    <property type="evidence" value="ECO:0007669"/>
    <property type="project" value="UniProtKB-SubCell"/>
</dbReference>
<keyword evidence="7" id="KW-0449">Lipoprotein</keyword>
<dbReference type="PANTHER" id="PTHR33044">
    <property type="entry name" value="BIFUNCTIONAL INHIBITOR/LIPID-TRANSFER PROTEIN/SEED STORAGE 2S ALBUMIN SUPERFAMILY PROTEIN-RELATED"/>
    <property type="match status" value="1"/>
</dbReference>
<keyword evidence="8" id="KW-0812">Transmembrane</keyword>
<keyword evidence="4" id="KW-0732">Signal</keyword>
<dbReference type="GO" id="GO:0006869">
    <property type="term" value="P:lipid transport"/>
    <property type="evidence" value="ECO:0007669"/>
    <property type="project" value="InterPro"/>
</dbReference>
<evidence type="ECO:0000256" key="5">
    <source>
        <dbReference type="ARBA" id="ARBA00023157"/>
    </source>
</evidence>
<gene>
    <name evidence="10" type="ORF">HPP92_009602</name>
</gene>
<protein>
    <recommendedName>
        <fullName evidence="9">Bifunctional inhibitor/plant lipid transfer protein/seed storage helical domain-containing protein</fullName>
    </recommendedName>
</protein>
<evidence type="ECO:0000313" key="10">
    <source>
        <dbReference type="EMBL" id="KAG0485523.1"/>
    </source>
</evidence>
<proteinExistence type="inferred from homology"/>
<dbReference type="Proteomes" id="UP000636800">
    <property type="component" value="Unassembled WGS sequence"/>
</dbReference>
<sequence>MGIEKPRGFMSADGVGIVSFAAGLLMAALLASRSALGDLAKDREECAAQLVGLATCLAYVQGEAAVPTPDCCSGLNGVLARSPKCLCVLVKDRDDPSLGLKINLTRALYLPTSCGAAANISRCPELLNLPPNSPDAQVFKNLTTGSNAKANAASNEEGGRSGVNGISASDRLHSWIAAGGEAWPGLQLLFSVLLLVAAFAAG</sequence>
<keyword evidence="8" id="KW-0472">Membrane</keyword>
<feature type="domain" description="Bifunctional inhibitor/plant lipid transfer protein/seed storage helical" evidence="9">
    <location>
        <begin position="46"/>
        <end position="123"/>
    </location>
</feature>
<dbReference type="InterPro" id="IPR000528">
    <property type="entry name" value="Plant_nsLTP"/>
</dbReference>
<keyword evidence="11" id="KW-1185">Reference proteome</keyword>
<evidence type="ECO:0000256" key="1">
    <source>
        <dbReference type="ARBA" id="ARBA00004609"/>
    </source>
</evidence>
<keyword evidence="5" id="KW-1015">Disulfide bond</keyword>
<organism evidence="10 11">
    <name type="scientific">Vanilla planifolia</name>
    <name type="common">Vanilla</name>
    <dbReference type="NCBI Taxonomy" id="51239"/>
    <lineage>
        <taxon>Eukaryota</taxon>
        <taxon>Viridiplantae</taxon>
        <taxon>Streptophyta</taxon>
        <taxon>Embryophyta</taxon>
        <taxon>Tracheophyta</taxon>
        <taxon>Spermatophyta</taxon>
        <taxon>Magnoliopsida</taxon>
        <taxon>Liliopsida</taxon>
        <taxon>Asparagales</taxon>
        <taxon>Orchidaceae</taxon>
        <taxon>Vanilloideae</taxon>
        <taxon>Vanilleae</taxon>
        <taxon>Vanilla</taxon>
    </lineage>
</organism>
<accession>A0A835RFM6</accession>
<feature type="transmembrane region" description="Helical" evidence="8">
    <location>
        <begin position="12"/>
        <end position="31"/>
    </location>
</feature>
<evidence type="ECO:0000256" key="6">
    <source>
        <dbReference type="ARBA" id="ARBA00023180"/>
    </source>
</evidence>
<dbReference type="Gene3D" id="1.10.110.10">
    <property type="entry name" value="Plant lipid-transfer and hydrophobic proteins"/>
    <property type="match status" value="1"/>
</dbReference>
<dbReference type="EMBL" id="JADCNL010000004">
    <property type="protein sequence ID" value="KAG0485523.1"/>
    <property type="molecule type" value="Genomic_DNA"/>
</dbReference>
<evidence type="ECO:0000259" key="9">
    <source>
        <dbReference type="SMART" id="SM00499"/>
    </source>
</evidence>
<evidence type="ECO:0000256" key="4">
    <source>
        <dbReference type="ARBA" id="ARBA00022729"/>
    </source>
</evidence>
<evidence type="ECO:0000256" key="2">
    <source>
        <dbReference type="ARBA" id="ARBA00009748"/>
    </source>
</evidence>
<dbReference type="PRINTS" id="PR00382">
    <property type="entry name" value="LIPIDTRNSFER"/>
</dbReference>
<reference evidence="10 11" key="1">
    <citation type="journal article" date="2020" name="Nat. Food">
        <title>A phased Vanilla planifolia genome enables genetic improvement of flavour and production.</title>
        <authorList>
            <person name="Hasing T."/>
            <person name="Tang H."/>
            <person name="Brym M."/>
            <person name="Khazi F."/>
            <person name="Huang T."/>
            <person name="Chambers A.H."/>
        </authorList>
    </citation>
    <scope>NUCLEOTIDE SEQUENCE [LARGE SCALE GENOMIC DNA]</scope>
    <source>
        <tissue evidence="10">Leaf</tissue>
    </source>
</reference>
<keyword evidence="8" id="KW-1133">Transmembrane helix</keyword>
<comment type="similarity">
    <text evidence="2">Belongs to the plant LTP family.</text>
</comment>
<dbReference type="InterPro" id="IPR016140">
    <property type="entry name" value="Bifunc_inhib/LTP/seed_store"/>
</dbReference>
<dbReference type="Pfam" id="PF14368">
    <property type="entry name" value="LTP_2"/>
    <property type="match status" value="1"/>
</dbReference>